<evidence type="ECO:0000313" key="7">
    <source>
        <dbReference type="Proteomes" id="UP000487596"/>
    </source>
</evidence>
<keyword evidence="2" id="KW-0326">Glycosidase</keyword>
<proteinExistence type="predicted"/>
<dbReference type="GO" id="GO:0004553">
    <property type="term" value="F:hydrolase activity, hydrolyzing O-glycosyl compounds"/>
    <property type="evidence" value="ECO:0007669"/>
    <property type="project" value="InterPro"/>
</dbReference>
<dbReference type="EMBL" id="WDEH01000018">
    <property type="protein sequence ID" value="KAB6138009.1"/>
    <property type="molecule type" value="Genomic_DNA"/>
</dbReference>
<reference evidence="6" key="1">
    <citation type="submission" date="2016-10" db="EMBL/GenBank/DDBJ databases">
        <authorList>
            <person name="Varghese N."/>
            <person name="Submissions S."/>
        </authorList>
    </citation>
    <scope>NUCLEOTIDE SEQUENCE [LARGE SCALE GENOMIC DNA]</scope>
    <source>
        <strain evidence="6">NLAE-zl-C202</strain>
    </source>
</reference>
<dbReference type="GO" id="GO:0005975">
    <property type="term" value="P:carbohydrate metabolic process"/>
    <property type="evidence" value="ECO:0007669"/>
    <property type="project" value="InterPro"/>
</dbReference>
<name>A0A1I4X580_9BACE</name>
<dbReference type="InterPro" id="IPR001579">
    <property type="entry name" value="Glyco_hydro_18_chit_AS"/>
</dbReference>
<dbReference type="AlphaFoldDB" id="A0A1I4X580"/>
<keyword evidence="1 5" id="KW-0378">Hydrolase</keyword>
<dbReference type="Gene3D" id="3.20.20.80">
    <property type="entry name" value="Glycosidases"/>
    <property type="match status" value="1"/>
</dbReference>
<gene>
    <name evidence="4" type="ORF">GA424_12280</name>
    <name evidence="5" type="ORF">SAMN05216250_12456</name>
</gene>
<evidence type="ECO:0000313" key="5">
    <source>
        <dbReference type="EMBL" id="SFN20832.1"/>
    </source>
</evidence>
<dbReference type="EMBL" id="FOUM01000024">
    <property type="protein sequence ID" value="SFN20832.1"/>
    <property type="molecule type" value="Genomic_DNA"/>
</dbReference>
<evidence type="ECO:0000259" key="3">
    <source>
        <dbReference type="PROSITE" id="PS51910"/>
    </source>
</evidence>
<evidence type="ECO:0000313" key="4">
    <source>
        <dbReference type="EMBL" id="KAB6138009.1"/>
    </source>
</evidence>
<protein>
    <submittedName>
        <fullName evidence="4">Endo-beta-N-acetylglucosaminidase</fullName>
    </submittedName>
    <submittedName>
        <fullName evidence="5">Glycosyl hydrolases family 18</fullName>
    </submittedName>
</protein>
<dbReference type="PROSITE" id="PS51257">
    <property type="entry name" value="PROKAR_LIPOPROTEIN"/>
    <property type="match status" value="1"/>
</dbReference>
<evidence type="ECO:0000313" key="6">
    <source>
        <dbReference type="Proteomes" id="UP000183766"/>
    </source>
</evidence>
<evidence type="ECO:0000256" key="1">
    <source>
        <dbReference type="ARBA" id="ARBA00022801"/>
    </source>
</evidence>
<dbReference type="InterPro" id="IPR017853">
    <property type="entry name" value="GH"/>
</dbReference>
<accession>A0A1I4X580</accession>
<dbReference type="SUPFAM" id="SSF51445">
    <property type="entry name" value="(Trans)glycosidases"/>
    <property type="match status" value="1"/>
</dbReference>
<feature type="domain" description="GH18" evidence="3">
    <location>
        <begin position="49"/>
        <end position="315"/>
    </location>
</feature>
<dbReference type="PROSITE" id="PS01095">
    <property type="entry name" value="GH18_1"/>
    <property type="match status" value="1"/>
</dbReference>
<dbReference type="RefSeq" id="WP_009040365.1">
    <property type="nucleotide sequence ID" value="NZ_FOUM01000024.1"/>
</dbReference>
<reference evidence="5" key="2">
    <citation type="submission" date="2016-10" db="EMBL/GenBank/DDBJ databases">
        <authorList>
            <person name="de Groot N.N."/>
        </authorList>
    </citation>
    <scope>NUCLEOTIDE SEQUENCE [LARGE SCALE GENOMIC DNA]</scope>
    <source>
        <strain evidence="5">NLAE-zl-C202</strain>
    </source>
</reference>
<evidence type="ECO:0000256" key="2">
    <source>
        <dbReference type="ARBA" id="ARBA00023295"/>
    </source>
</evidence>
<organism evidence="5 6">
    <name type="scientific">Bacteroides xylanisolvens</name>
    <dbReference type="NCBI Taxonomy" id="371601"/>
    <lineage>
        <taxon>Bacteria</taxon>
        <taxon>Pseudomonadati</taxon>
        <taxon>Bacteroidota</taxon>
        <taxon>Bacteroidia</taxon>
        <taxon>Bacteroidales</taxon>
        <taxon>Bacteroidaceae</taxon>
        <taxon>Bacteroides</taxon>
    </lineage>
</organism>
<dbReference type="Proteomes" id="UP000183766">
    <property type="component" value="Unassembled WGS sequence"/>
</dbReference>
<dbReference type="InterPro" id="IPR001223">
    <property type="entry name" value="Glyco_hydro18_cat"/>
</dbReference>
<dbReference type="PROSITE" id="PS51910">
    <property type="entry name" value="GH18_2"/>
    <property type="match status" value="1"/>
</dbReference>
<reference evidence="4 7" key="3">
    <citation type="journal article" date="2019" name="Nat. Med.">
        <title>A library of human gut bacterial isolates paired with longitudinal multiomics data enables mechanistic microbiome research.</title>
        <authorList>
            <person name="Poyet M."/>
            <person name="Groussin M."/>
            <person name="Gibbons S.M."/>
            <person name="Avila-Pacheco J."/>
            <person name="Jiang X."/>
            <person name="Kearney S.M."/>
            <person name="Perrotta A.R."/>
            <person name="Berdy B."/>
            <person name="Zhao S."/>
            <person name="Lieberman T.D."/>
            <person name="Swanson P.K."/>
            <person name="Smith M."/>
            <person name="Roesemann S."/>
            <person name="Alexander J.E."/>
            <person name="Rich S.A."/>
            <person name="Livny J."/>
            <person name="Vlamakis H."/>
            <person name="Clish C."/>
            <person name="Bullock K."/>
            <person name="Deik A."/>
            <person name="Scott J."/>
            <person name="Pierce K.A."/>
            <person name="Xavier R.J."/>
            <person name="Alm E.J."/>
        </authorList>
    </citation>
    <scope>NUCLEOTIDE SEQUENCE [LARGE SCALE GENOMIC DNA]</scope>
    <source>
        <strain evidence="4 7">BIOML-A62</strain>
    </source>
</reference>
<sequence length="315" mass="34372">MKNLKYFLLLVVAMVAGTLIIGCSSDDYMGEAQQQGISPTTRGVSDKMPKLTTYIETNDVNPLNAGEYYFTGTDPQEQVIDNVILFASNIRGAASTVQLYHNNNQSHILTNAGTLIAPLQQKGIRVSLGLLGDHTGVGFCNLTPAMIESFAQQIAACVKQYNLDGVDFDDEYADYWKAPSNLPSPSTMIFGNLVKRVRQLLPDKLITVFSFGGYTNFDATTMNAISYMWPDFGADWSTPGGLGNSKWAKMSIHCTDGRPSAGVIQSSAANYSGYGAIMMFNLRESGQTSLMNNFASRVWGGKTVSRTTTIYAKNY</sequence>
<dbReference type="Proteomes" id="UP000487596">
    <property type="component" value="Unassembled WGS sequence"/>
</dbReference>